<feature type="compositionally biased region" description="Polar residues" evidence="2">
    <location>
        <begin position="150"/>
        <end position="163"/>
    </location>
</feature>
<feature type="compositionally biased region" description="Polar residues" evidence="2">
    <location>
        <begin position="180"/>
        <end position="194"/>
    </location>
</feature>
<feature type="compositionally biased region" description="Polar residues" evidence="2">
    <location>
        <begin position="1496"/>
        <end position="1518"/>
    </location>
</feature>
<feature type="compositionally biased region" description="Polar residues" evidence="2">
    <location>
        <begin position="911"/>
        <end position="922"/>
    </location>
</feature>
<feature type="compositionally biased region" description="Basic and acidic residues" evidence="2">
    <location>
        <begin position="1281"/>
        <end position="1291"/>
    </location>
</feature>
<gene>
    <name evidence="3" type="ORF">OIU84_007061</name>
</gene>
<feature type="compositionally biased region" description="Low complexity" evidence="2">
    <location>
        <begin position="1117"/>
        <end position="1129"/>
    </location>
</feature>
<feature type="region of interest" description="Disordered" evidence="2">
    <location>
        <begin position="177"/>
        <end position="298"/>
    </location>
</feature>
<feature type="compositionally biased region" description="Basic and acidic residues" evidence="2">
    <location>
        <begin position="200"/>
        <end position="217"/>
    </location>
</feature>
<dbReference type="EMBL" id="JAPFFJ010000014">
    <property type="protein sequence ID" value="KAJ6410238.1"/>
    <property type="molecule type" value="Genomic_DNA"/>
</dbReference>
<sequence length="1536" mass="166874">MTSSMLTGERRYPPARRGGMVSLGKVAVPKPINLPSQRLENHGLDRSVEIVPKGTHSWGTRSSSSTPNAWGSSTLSPNTDGGNGSPSHLSGRPSSGGSGTRPSTASSDRTHDPIASAWGTNSRPSSASGALTSNHTSLTSLRPGSEETRPGSSQLSRFSEPLSDNSVAWVATGTAEKLGGTSSKNEGFSLTSGDFPTLGSEKEDSGKNTESQDHDSYSRPGSSSGGVAPGKESAGNSAGDASINTNAKIEPANSWRRENPMCGEDGSRPSMEKWHPDHQLYPNSNIRPQNYDSWHGPPVNNPPGGVWYRGPPGGPPFAPPIAPGGFPMEPFPYYCPQIPPAALANPQQGPPPGPGPRGPHPPNGDIYRPHMHDAFMRPGMPFRPGFYPGPVPYEGYYTSHMGYCNSNDRDIQFMGMAVSPAPYNRYSGQSAPDPGNSHGRPGGYGPSGHAMVSEQLESGHPQDTRGPYKVLLKQHDGLEGKDKEQKWDDMMATNASYPGKGDHQRRSSWENGWRADEKNNKEWNTRRIGEEFSSEANENQGGVKVKPLEHVGNWKAADECSVKKMEHAEHAASGFPEVSTAPKDPSLIRKIEGLNLKARASDGRQEVKFASGREEHKNRLQGSNAKSSHSANEAGNSHASLERTHFHGINGTASHEDCISAADKSLEVTDAIGTASSRRSIHGMHGRPDHRGKGRSSNQEAEGWQRRSHVADLPSELSSSHFESSNVHRQDHSPAEATEKSGSYQGKDDGESVLPYPDPSDSQMQRAKMKELAIQRIKQREKEEDERARDQKAKALAKLAELNKRTKAVESPSEALPGMLKANHKECVVVHDQLEPLQQDDSCADGDHPDNAPQTHDNRASKHKHVSYRQKQNGPLEKTSNDKLKTCIIEAPKYVTDVAANAAVPIEGANEMTTSPESTLPINPTAMAESSVHHSRRKSRIGKNKYKVEEASSVEVVVTPALSKETIALDTSADNSKSKASRDVNRSLDERMSSPNEEVQGRVNNQWKTQYSRRIPRNPQANKSTEKLQSGDAVIWAPVRSQNKIDVTDEASQKTPADAISAPMKSDQQVQNNTRNKRAEMERYIPKSVAKEMAQQGSSQAPLINQITQDETVGRPESGSLGIESSQSSATGMGKVVSILESKNGDGRQNKSANRNGPWRQRGSSESTMFFSSKNVQQSIEHQVQKPDASSAKEQLGHSDEWSDSDGWNIPEKSEVLITAPAIKDHGATARGRRQSYRGQKGTGCSHDPDEKRINTGETEKVHVQTTGSEMHQADLAVTSKENRAVGERPASHWQPKSQPISATNQPGSRVSGGQNTSSEGGRGNKKDSTSQNVMPVLPLPAKDIAAVAQSHPDGSLSARSNLEEAPSTGHQEGKKDRKIASHKGCPAEPSPLNMDLQQEQRVSSGFRKNGNQNNRYGREHDSRGGEWSGSGKDNVLANHERQRQNSHYEYQPVGSQYNNKSNNFESSKDGSHNSVARSRDRGVKLSNGLGCVKNHASNKSFDMNSRTPRVWSKQNGISKGKKRKDRVRQEALGYG</sequence>
<reference evidence="3 4" key="1">
    <citation type="journal article" date="2023" name="Int. J. Mol. Sci.">
        <title>De Novo Assembly and Annotation of 11 Diverse Shrub Willow (Salix) Genomes Reveals Novel Gene Organization in Sex-Linked Regions.</title>
        <authorList>
            <person name="Hyden B."/>
            <person name="Feng K."/>
            <person name="Yates T.B."/>
            <person name="Jawdy S."/>
            <person name="Cereghino C."/>
            <person name="Smart L.B."/>
            <person name="Muchero W."/>
        </authorList>
    </citation>
    <scope>NUCLEOTIDE SEQUENCE [LARGE SCALE GENOMIC DNA]</scope>
    <source>
        <tissue evidence="3">Shoot tip</tissue>
    </source>
</reference>
<feature type="compositionally biased region" description="Polar residues" evidence="2">
    <location>
        <begin position="118"/>
        <end position="142"/>
    </location>
</feature>
<feature type="compositionally biased region" description="Polar residues" evidence="2">
    <location>
        <begin position="1162"/>
        <end position="1182"/>
    </location>
</feature>
<keyword evidence="4" id="KW-1185">Reference proteome</keyword>
<feature type="compositionally biased region" description="Polar residues" evidence="2">
    <location>
        <begin position="1095"/>
        <end position="1111"/>
    </location>
</feature>
<feature type="region of interest" description="Disordered" evidence="2">
    <location>
        <begin position="674"/>
        <end position="770"/>
    </location>
</feature>
<feature type="region of interest" description="Disordered" evidence="2">
    <location>
        <begin position="52"/>
        <end position="163"/>
    </location>
</feature>
<feature type="compositionally biased region" description="Basic residues" evidence="2">
    <location>
        <begin position="933"/>
        <end position="944"/>
    </location>
</feature>
<evidence type="ECO:0000313" key="4">
    <source>
        <dbReference type="Proteomes" id="UP001162972"/>
    </source>
</evidence>
<feature type="region of interest" description="Disordered" evidence="2">
    <location>
        <begin position="339"/>
        <end position="371"/>
    </location>
</feature>
<keyword evidence="1" id="KW-0175">Coiled coil</keyword>
<feature type="compositionally biased region" description="Basic and acidic residues" evidence="2">
    <location>
        <begin position="1247"/>
        <end position="1263"/>
    </location>
</feature>
<feature type="compositionally biased region" description="Low complexity" evidence="2">
    <location>
        <begin position="715"/>
        <end position="725"/>
    </location>
</feature>
<organism evidence="3 4">
    <name type="scientific">Salix udensis</name>
    <dbReference type="NCBI Taxonomy" id="889485"/>
    <lineage>
        <taxon>Eukaryota</taxon>
        <taxon>Viridiplantae</taxon>
        <taxon>Streptophyta</taxon>
        <taxon>Embryophyta</taxon>
        <taxon>Tracheophyta</taxon>
        <taxon>Spermatophyta</taxon>
        <taxon>Magnoliopsida</taxon>
        <taxon>eudicotyledons</taxon>
        <taxon>Gunneridae</taxon>
        <taxon>Pentapetalae</taxon>
        <taxon>rosids</taxon>
        <taxon>fabids</taxon>
        <taxon>Malpighiales</taxon>
        <taxon>Salicaceae</taxon>
        <taxon>Saliceae</taxon>
        <taxon>Salix</taxon>
    </lineage>
</organism>
<accession>A0AAD6JSS0</accession>
<protein>
    <submittedName>
        <fullName evidence="3">Uncharacterized protein</fullName>
    </submittedName>
</protein>
<feature type="compositionally biased region" description="Pro residues" evidence="2">
    <location>
        <begin position="348"/>
        <end position="362"/>
    </location>
</feature>
<dbReference type="Proteomes" id="UP001162972">
    <property type="component" value="Chromosome 15Z"/>
</dbReference>
<feature type="compositionally biased region" description="Basic and acidic residues" evidence="2">
    <location>
        <begin position="976"/>
        <end position="992"/>
    </location>
</feature>
<feature type="compositionally biased region" description="Basic and acidic residues" evidence="2">
    <location>
        <begin position="1467"/>
        <end position="1484"/>
    </location>
</feature>
<feature type="region of interest" description="Disordered" evidence="2">
    <location>
        <begin position="494"/>
        <end position="525"/>
    </location>
</feature>
<evidence type="ECO:0000256" key="2">
    <source>
        <dbReference type="SAM" id="MobiDB-lite"/>
    </source>
</evidence>
<dbReference type="InterPro" id="IPR038808">
    <property type="entry name" value="MOS1-like"/>
</dbReference>
<feature type="region of interest" description="Disordered" evidence="2">
    <location>
        <begin position="1"/>
        <end position="23"/>
    </location>
</feature>
<feature type="region of interest" description="Disordered" evidence="2">
    <location>
        <begin position="909"/>
        <end position="944"/>
    </location>
</feature>
<feature type="coiled-coil region" evidence="1">
    <location>
        <begin position="774"/>
        <end position="805"/>
    </location>
</feature>
<feature type="compositionally biased region" description="Polar residues" evidence="2">
    <location>
        <begin position="57"/>
        <end position="80"/>
    </location>
</feature>
<feature type="compositionally biased region" description="Basic and acidic residues" evidence="2">
    <location>
        <begin position="599"/>
        <end position="618"/>
    </location>
</feature>
<feature type="compositionally biased region" description="Basic and acidic residues" evidence="2">
    <location>
        <begin position="726"/>
        <end position="739"/>
    </location>
</feature>
<feature type="compositionally biased region" description="Polar residues" evidence="2">
    <location>
        <begin position="281"/>
        <end position="292"/>
    </location>
</feature>
<feature type="region of interest" description="Disordered" evidence="2">
    <location>
        <begin position="594"/>
        <end position="642"/>
    </location>
</feature>
<feature type="compositionally biased region" description="Basic and acidic residues" evidence="2">
    <location>
        <begin position="255"/>
        <end position="278"/>
    </location>
</feature>
<feature type="region of interest" description="Disordered" evidence="2">
    <location>
        <begin position="838"/>
        <end position="883"/>
    </location>
</feature>
<feature type="compositionally biased region" description="Basic and acidic residues" evidence="2">
    <location>
        <begin position="845"/>
        <end position="860"/>
    </location>
</feature>
<feature type="compositionally biased region" description="Polar residues" evidence="2">
    <location>
        <begin position="1295"/>
        <end position="1320"/>
    </location>
</feature>
<feature type="compositionally biased region" description="Polar residues" evidence="2">
    <location>
        <begin position="1446"/>
        <end position="1466"/>
    </location>
</feature>
<feature type="compositionally biased region" description="Basic and acidic residues" evidence="2">
    <location>
        <begin position="500"/>
        <end position="525"/>
    </location>
</feature>
<feature type="compositionally biased region" description="Polar residues" evidence="2">
    <location>
        <begin position="620"/>
        <end position="639"/>
    </location>
</feature>
<proteinExistence type="predicted"/>
<feature type="region of interest" description="Disordered" evidence="2">
    <location>
        <begin position="1091"/>
        <end position="1536"/>
    </location>
</feature>
<feature type="region of interest" description="Disordered" evidence="2">
    <location>
        <begin position="426"/>
        <end position="466"/>
    </location>
</feature>
<dbReference type="GO" id="GO:0040029">
    <property type="term" value="P:epigenetic regulation of gene expression"/>
    <property type="evidence" value="ECO:0007669"/>
    <property type="project" value="TreeGrafter"/>
</dbReference>
<dbReference type="PANTHER" id="PTHR34805">
    <property type="entry name" value="PROTEIN MODIFIER OF SNC1 1"/>
    <property type="match status" value="1"/>
</dbReference>
<evidence type="ECO:0000313" key="3">
    <source>
        <dbReference type="EMBL" id="KAJ6410238.1"/>
    </source>
</evidence>
<feature type="region of interest" description="Disordered" evidence="2">
    <location>
        <begin position="969"/>
        <end position="1000"/>
    </location>
</feature>
<comment type="caution">
    <text evidence="3">The sequence shown here is derived from an EMBL/GenBank/DDBJ whole genome shotgun (WGS) entry which is preliminary data.</text>
</comment>
<dbReference type="PANTHER" id="PTHR34805:SF1">
    <property type="entry name" value="PROTEIN MODIFIER OF SNC1 1"/>
    <property type="match status" value="1"/>
</dbReference>
<name>A0AAD6JSS0_9ROSI</name>
<evidence type="ECO:0000256" key="1">
    <source>
        <dbReference type="SAM" id="Coils"/>
    </source>
</evidence>